<keyword evidence="2" id="KW-1185">Reference proteome</keyword>
<evidence type="ECO:0000313" key="1">
    <source>
        <dbReference type="EMBL" id="GBP48373.1"/>
    </source>
</evidence>
<sequence>MCIDDLVRVAVTVSYRWVRMIITHLGNPKDRRRGRPMTEMKISVSDLVHLRSAFFPFGCDIDCLAVPIPSALSFITVIQWRAVVADQIRVSFQLECPGFDRDSRANGSMHL</sequence>
<organism evidence="1 2">
    <name type="scientific">Eumeta variegata</name>
    <name type="common">Bagworm moth</name>
    <name type="synonym">Eumeta japonica</name>
    <dbReference type="NCBI Taxonomy" id="151549"/>
    <lineage>
        <taxon>Eukaryota</taxon>
        <taxon>Metazoa</taxon>
        <taxon>Ecdysozoa</taxon>
        <taxon>Arthropoda</taxon>
        <taxon>Hexapoda</taxon>
        <taxon>Insecta</taxon>
        <taxon>Pterygota</taxon>
        <taxon>Neoptera</taxon>
        <taxon>Endopterygota</taxon>
        <taxon>Lepidoptera</taxon>
        <taxon>Glossata</taxon>
        <taxon>Ditrysia</taxon>
        <taxon>Tineoidea</taxon>
        <taxon>Psychidae</taxon>
        <taxon>Oiketicinae</taxon>
        <taxon>Eumeta</taxon>
    </lineage>
</organism>
<protein>
    <submittedName>
        <fullName evidence="1">Uncharacterized protein</fullName>
    </submittedName>
</protein>
<accession>A0A4C1WBE7</accession>
<name>A0A4C1WBE7_EUMVA</name>
<dbReference type="EMBL" id="BGZK01000522">
    <property type="protein sequence ID" value="GBP48373.1"/>
    <property type="molecule type" value="Genomic_DNA"/>
</dbReference>
<comment type="caution">
    <text evidence="1">The sequence shown here is derived from an EMBL/GenBank/DDBJ whole genome shotgun (WGS) entry which is preliminary data.</text>
</comment>
<dbReference type="AlphaFoldDB" id="A0A4C1WBE7"/>
<reference evidence="1 2" key="1">
    <citation type="journal article" date="2019" name="Commun. Biol.">
        <title>The bagworm genome reveals a unique fibroin gene that provides high tensile strength.</title>
        <authorList>
            <person name="Kono N."/>
            <person name="Nakamura H."/>
            <person name="Ohtoshi R."/>
            <person name="Tomita M."/>
            <person name="Numata K."/>
            <person name="Arakawa K."/>
        </authorList>
    </citation>
    <scope>NUCLEOTIDE SEQUENCE [LARGE SCALE GENOMIC DNA]</scope>
</reference>
<proteinExistence type="predicted"/>
<evidence type="ECO:0000313" key="2">
    <source>
        <dbReference type="Proteomes" id="UP000299102"/>
    </source>
</evidence>
<gene>
    <name evidence="1" type="ORF">EVAR_96411_1</name>
</gene>
<dbReference type="Proteomes" id="UP000299102">
    <property type="component" value="Unassembled WGS sequence"/>
</dbReference>